<reference evidence="2" key="1">
    <citation type="journal article" date="2022" name="Microb. Genom.">
        <title>A global pangenome for the wheat fungal pathogen Pyrenophora tritici-repentis and prediction of effector protein structural homology.</title>
        <authorList>
            <person name="Moolhuijzen P.M."/>
            <person name="See P.T."/>
            <person name="Shi G."/>
            <person name="Powell H.R."/>
            <person name="Cockram J."/>
            <person name="Jorgensen L.N."/>
            <person name="Benslimane H."/>
            <person name="Strelkov S.E."/>
            <person name="Turner J."/>
            <person name="Liu Z."/>
            <person name="Moffat C.S."/>
        </authorList>
    </citation>
    <scope>NUCLEOTIDE SEQUENCE [LARGE SCALE GENOMIC DNA]</scope>
</reference>
<protein>
    <submittedName>
        <fullName evidence="1">Uncharacterized protein</fullName>
    </submittedName>
</protein>
<accession>A0A2W1EAU0</accession>
<name>A0A2W1EAU0_9PLEO</name>
<dbReference type="Proteomes" id="UP000249757">
    <property type="component" value="Unassembled WGS sequence"/>
</dbReference>
<keyword evidence="2" id="KW-1185">Reference proteome</keyword>
<evidence type="ECO:0000313" key="2">
    <source>
        <dbReference type="Proteomes" id="UP000249757"/>
    </source>
</evidence>
<sequence>MASLAKKRRLTESSSPEEHAAAHLVLAKRGDVLLELSKDGAAAGTLLVSSIVLGLASPIFDAMFNGSFAEGQGLSAASPKKIALPDDDSTAMTLFCKIAHMQTTRLNNTLSFDTLADLAVVCDKYRCTESVRPWLQLWIHKRLANPGADKFEKLIFVAYVCDLPKEFEEVTLACLRSRTYIGEMCNITHGFDIVPLQIIDELRCKSEHAYTTLRNKLYGKDFEELLASRCSNASSALQSYLGFLSEHDVTLNNSLSLKQLSYIGRAMQDPELVGCSLKHDSCVVNKIGNMGLIACYALEEACKDLKGLCLDCFREKFLGYSSINCRLGHAASISPADSN</sequence>
<dbReference type="AlphaFoldDB" id="A0A2W1EAU0"/>
<dbReference type="InterPro" id="IPR011333">
    <property type="entry name" value="SKP1/BTB/POZ_sf"/>
</dbReference>
<dbReference type="EMBL" id="NRDI02000004">
    <property type="protein sequence ID" value="KAI1516713.1"/>
    <property type="molecule type" value="Genomic_DNA"/>
</dbReference>
<comment type="caution">
    <text evidence="1">The sequence shown here is derived from an EMBL/GenBank/DDBJ whole genome shotgun (WGS) entry which is preliminary data.</text>
</comment>
<organism evidence="1 2">
    <name type="scientific">Pyrenophora tritici-repentis</name>
    <dbReference type="NCBI Taxonomy" id="45151"/>
    <lineage>
        <taxon>Eukaryota</taxon>
        <taxon>Fungi</taxon>
        <taxon>Dikarya</taxon>
        <taxon>Ascomycota</taxon>
        <taxon>Pezizomycotina</taxon>
        <taxon>Dothideomycetes</taxon>
        <taxon>Pleosporomycetidae</taxon>
        <taxon>Pleosporales</taxon>
        <taxon>Pleosporineae</taxon>
        <taxon>Pleosporaceae</taxon>
        <taxon>Pyrenophora</taxon>
    </lineage>
</organism>
<proteinExistence type="predicted"/>
<dbReference type="OrthoDB" id="5275938at2759"/>
<dbReference type="Gene3D" id="3.30.710.10">
    <property type="entry name" value="Potassium Channel Kv1.1, Chain A"/>
    <property type="match status" value="1"/>
</dbReference>
<gene>
    <name evidence="1" type="ORF">Ptr86124_003650</name>
</gene>
<evidence type="ECO:0000313" key="1">
    <source>
        <dbReference type="EMBL" id="KAI1516713.1"/>
    </source>
</evidence>